<evidence type="ECO:0000313" key="4">
    <source>
        <dbReference type="Proteomes" id="UP000296201"/>
    </source>
</evidence>
<feature type="region of interest" description="Disordered" evidence="1">
    <location>
        <begin position="172"/>
        <end position="194"/>
    </location>
</feature>
<dbReference type="Proteomes" id="UP000296201">
    <property type="component" value="Chromosome"/>
</dbReference>
<keyword evidence="2" id="KW-0812">Transmembrane</keyword>
<feature type="transmembrane region" description="Helical" evidence="2">
    <location>
        <begin position="97"/>
        <end position="122"/>
    </location>
</feature>
<dbReference type="AlphaFoldDB" id="A0A4P7NXE3"/>
<keyword evidence="4" id="KW-1185">Reference proteome</keyword>
<feature type="transmembrane region" description="Helical" evidence="2">
    <location>
        <begin position="21"/>
        <end position="42"/>
    </location>
</feature>
<gene>
    <name evidence="3" type="ORF">GHNINEIG_00460</name>
</gene>
<dbReference type="InterPro" id="IPR007313">
    <property type="entry name" value="FxsA"/>
</dbReference>
<keyword evidence="2" id="KW-0472">Membrane</keyword>
<dbReference type="PANTHER" id="PTHR35335">
    <property type="entry name" value="UPF0716 PROTEIN FXSA"/>
    <property type="match status" value="1"/>
</dbReference>
<dbReference type="Pfam" id="PF04186">
    <property type="entry name" value="FxsA"/>
    <property type="match status" value="1"/>
</dbReference>
<protein>
    <submittedName>
        <fullName evidence="3">FxsA cytoplasmic membrane protein</fullName>
    </submittedName>
</protein>
<dbReference type="EMBL" id="CP032096">
    <property type="protein sequence ID" value="QBZ82430.1"/>
    <property type="molecule type" value="Genomic_DNA"/>
</dbReference>
<evidence type="ECO:0000256" key="2">
    <source>
        <dbReference type="SAM" id="Phobius"/>
    </source>
</evidence>
<proteinExistence type="predicted"/>
<reference evidence="3 4" key="1">
    <citation type="submission" date="2018-08" db="EMBL/GenBank/DDBJ databases">
        <title>Horizontal acquisition of hydrogen conversion ability and other habitat adaptations in Hydrogenovibrio crunogenus strains.</title>
        <authorList>
            <person name="Gonnella G."/>
            <person name="Adam N."/>
            <person name="Perner M."/>
        </authorList>
    </citation>
    <scope>NUCLEOTIDE SEQUENCE [LARGE SCALE GENOMIC DNA]</scope>
    <source>
        <strain evidence="3 4">SP-41</strain>
    </source>
</reference>
<dbReference type="GO" id="GO:0016020">
    <property type="term" value="C:membrane"/>
    <property type="evidence" value="ECO:0007669"/>
    <property type="project" value="InterPro"/>
</dbReference>
<feature type="transmembrane region" description="Helical" evidence="2">
    <location>
        <begin position="48"/>
        <end position="68"/>
    </location>
</feature>
<keyword evidence="2" id="KW-1133">Transmembrane helix</keyword>
<dbReference type="OrthoDB" id="9792788at2"/>
<sequence length="194" mass="21750">MLTINFKAETLYLNSVLKETFMFKIFFLLFLFVPLVELYVLIEVGSEIGALPTILLTIVTAIIGAALMRHQGVSTMQKAQLNMAQGQLPAVEMMEGVFIFLGGLMLLIPGLITDAIGFLLLIPPVRRLFSKKLIAQRQTQYAQYKGQVYETEWTERSSDGQSIQHVRIIESGAPDKESDVIEGEVLDDDKKPNR</sequence>
<evidence type="ECO:0000313" key="3">
    <source>
        <dbReference type="EMBL" id="QBZ82430.1"/>
    </source>
</evidence>
<accession>A0A4P7NXE3</accession>
<organism evidence="3 4">
    <name type="scientific">Hydrogenovibrio crunogenus</name>
    <dbReference type="NCBI Taxonomy" id="39765"/>
    <lineage>
        <taxon>Bacteria</taxon>
        <taxon>Pseudomonadati</taxon>
        <taxon>Pseudomonadota</taxon>
        <taxon>Gammaproteobacteria</taxon>
        <taxon>Thiotrichales</taxon>
        <taxon>Piscirickettsiaceae</taxon>
        <taxon>Hydrogenovibrio</taxon>
    </lineage>
</organism>
<name>A0A4P7NXE3_9GAMM</name>
<dbReference type="PANTHER" id="PTHR35335:SF1">
    <property type="entry name" value="UPF0716 PROTEIN FXSA"/>
    <property type="match status" value="1"/>
</dbReference>
<dbReference type="NCBIfam" id="NF008528">
    <property type="entry name" value="PRK11463.1-2"/>
    <property type="match status" value="1"/>
</dbReference>
<evidence type="ECO:0000256" key="1">
    <source>
        <dbReference type="SAM" id="MobiDB-lite"/>
    </source>
</evidence>